<proteinExistence type="predicted"/>
<dbReference type="BioCyc" id="LBOR1193007:G11KN-3036-MONOMER"/>
<accession>M3FDR7</accession>
<gene>
    <name evidence="1" type="ORF">LEP1GSC123_4354</name>
</gene>
<dbReference type="Proteomes" id="UP000011783">
    <property type="component" value="Unassembled WGS sequence"/>
</dbReference>
<name>M3FDR7_LEPBO</name>
<protein>
    <submittedName>
        <fullName evidence="1">Uncharacterized protein</fullName>
    </submittedName>
</protein>
<sequence length="50" mass="5571">MRGVEPTGLPNPENGRTIGNTLLSTFPHMRGVEPSRIKNHPFIVYFSPHA</sequence>
<organism evidence="1 2">
    <name type="scientific">Leptospira borgpetersenii str. 200701203</name>
    <dbReference type="NCBI Taxonomy" id="1193007"/>
    <lineage>
        <taxon>Bacteria</taxon>
        <taxon>Pseudomonadati</taxon>
        <taxon>Spirochaetota</taxon>
        <taxon>Spirochaetia</taxon>
        <taxon>Leptospirales</taxon>
        <taxon>Leptospiraceae</taxon>
        <taxon>Leptospira</taxon>
    </lineage>
</organism>
<evidence type="ECO:0000313" key="2">
    <source>
        <dbReference type="Proteomes" id="UP000011783"/>
    </source>
</evidence>
<dbReference type="EMBL" id="AKWO02000055">
    <property type="protein sequence ID" value="EMF99992.1"/>
    <property type="molecule type" value="Genomic_DNA"/>
</dbReference>
<evidence type="ECO:0000313" key="1">
    <source>
        <dbReference type="EMBL" id="EMF99992.1"/>
    </source>
</evidence>
<dbReference type="AlphaFoldDB" id="M3FDR7"/>
<comment type="caution">
    <text evidence="1">The sequence shown here is derived from an EMBL/GenBank/DDBJ whole genome shotgun (WGS) entry which is preliminary data.</text>
</comment>
<reference evidence="1 2" key="1">
    <citation type="submission" date="2013-01" db="EMBL/GenBank/DDBJ databases">
        <authorList>
            <person name="Harkins D.M."/>
            <person name="Durkin A.S."/>
            <person name="Brinkac L.M."/>
            <person name="Haft D.H."/>
            <person name="Selengut J.D."/>
            <person name="Sanka R."/>
            <person name="DePew J."/>
            <person name="Purushe J."/>
            <person name="Picardeau M."/>
            <person name="Werts C."/>
            <person name="Goarant C."/>
            <person name="Vinetz J.M."/>
            <person name="Sutton G.G."/>
            <person name="Nierman W.C."/>
            <person name="Fouts D.E."/>
        </authorList>
    </citation>
    <scope>NUCLEOTIDE SEQUENCE [LARGE SCALE GENOMIC DNA]</scope>
    <source>
        <strain evidence="1 2">200701203</strain>
    </source>
</reference>